<sequence length="398" mass="45423">MLDLNKLAGQIPGISQHLHQETIASRQRLELAEKLTQQAWSQQTELIEKLEMWRDRLIFAIATPVEPLDTAIDIQAAPYSHSVFATDGSQIAPSHHEIAYCYLINVGRIMLHYGQSLHPLLDSLPEVFYKQEDLYIPKEWGIRLEEWMSHRRTVSEAQMLAEMACKWVLPPGAHPDIPNLAMVDGSLIYWFLDGLPVEAREQILPPILLAWEQLKETQIPLMGYVSSSRSTEALNFLRLHTCTHEHPNCFANCSDLVDRYPCQKVDPLRDATFWANRLKPGQRSPLYRSSLRILELYDESQRVYFCYVHVGTEIARIELPAWVAEDSALFDRSLSIMLAQVHKGYGYPVALAEAHNQAVVRGSDRARFFALLEHQMIRAGIRNVGTSSKETRKRGSIA</sequence>
<evidence type="ECO:0000313" key="3">
    <source>
        <dbReference type="Proteomes" id="UP000010473"/>
    </source>
</evidence>
<dbReference type="KEGG" id="scs:Sta7437_0988"/>
<evidence type="ECO:0000313" key="2">
    <source>
        <dbReference type="EMBL" id="AFZ34568.1"/>
    </source>
</evidence>
<dbReference type="Pfam" id="PF09376">
    <property type="entry name" value="NurA"/>
    <property type="match status" value="1"/>
</dbReference>
<dbReference type="SMART" id="SM00933">
    <property type="entry name" value="NurA"/>
    <property type="match status" value="1"/>
</dbReference>
<proteinExistence type="predicted"/>
<gene>
    <name evidence="2" type="ordered locus">Sta7437_0988</name>
</gene>
<dbReference type="STRING" id="111780.Sta7437_0988"/>
<organism evidence="2 3">
    <name type="scientific">Stanieria cyanosphaera (strain ATCC 29371 / PCC 7437)</name>
    <dbReference type="NCBI Taxonomy" id="111780"/>
    <lineage>
        <taxon>Bacteria</taxon>
        <taxon>Bacillati</taxon>
        <taxon>Cyanobacteriota</taxon>
        <taxon>Cyanophyceae</taxon>
        <taxon>Pleurocapsales</taxon>
        <taxon>Dermocarpellaceae</taxon>
        <taxon>Stanieria</taxon>
    </lineage>
</organism>
<dbReference type="HOGENOM" id="CLU_059379_0_0_3"/>
<dbReference type="Proteomes" id="UP000010473">
    <property type="component" value="Chromosome"/>
</dbReference>
<reference evidence="3" key="1">
    <citation type="journal article" date="2013" name="Proc. Natl. Acad. Sci. U.S.A.">
        <title>Improving the coverage of the cyanobacterial phylum using diversity-driven genome sequencing.</title>
        <authorList>
            <person name="Shih P.M."/>
            <person name="Wu D."/>
            <person name="Latifi A."/>
            <person name="Axen S.D."/>
            <person name="Fewer D.P."/>
            <person name="Talla E."/>
            <person name="Calteau A."/>
            <person name="Cai F."/>
            <person name="Tandeau de Marsac N."/>
            <person name="Rippka R."/>
            <person name="Herdman M."/>
            <person name="Sivonen K."/>
            <person name="Coursin T."/>
            <person name="Laurent T."/>
            <person name="Goodwin L."/>
            <person name="Nolan M."/>
            <person name="Davenport K.W."/>
            <person name="Han C.S."/>
            <person name="Rubin E.M."/>
            <person name="Eisen J.A."/>
            <person name="Woyke T."/>
            <person name="Gugger M."/>
            <person name="Kerfeld C.A."/>
        </authorList>
    </citation>
    <scope>NUCLEOTIDE SEQUENCE [LARGE SCALE GENOMIC DNA]</scope>
    <source>
        <strain evidence="3">ATCC 29371 / PCC 7437</strain>
    </source>
</reference>
<protein>
    <submittedName>
        <fullName evidence="2">NurA domain-containing protein</fullName>
    </submittedName>
</protein>
<keyword evidence="3" id="KW-1185">Reference proteome</keyword>
<dbReference type="RefSeq" id="WP_015192241.1">
    <property type="nucleotide sequence ID" value="NC_019748.1"/>
</dbReference>
<dbReference type="EMBL" id="CP003653">
    <property type="protein sequence ID" value="AFZ34568.1"/>
    <property type="molecule type" value="Genomic_DNA"/>
</dbReference>
<name>K9XPX9_STAC7</name>
<dbReference type="OrthoDB" id="9799918at2"/>
<evidence type="ECO:0000259" key="1">
    <source>
        <dbReference type="SMART" id="SM00933"/>
    </source>
</evidence>
<accession>K9XPX9</accession>
<dbReference type="AlphaFoldDB" id="K9XPX9"/>
<dbReference type="InterPro" id="IPR018977">
    <property type="entry name" value="NurA_domain"/>
</dbReference>
<dbReference type="PATRIC" id="fig|111780.3.peg.1029"/>
<feature type="domain" description="NurA" evidence="1">
    <location>
        <begin position="81"/>
        <end position="360"/>
    </location>
</feature>
<dbReference type="eggNOG" id="COG1630">
    <property type="taxonomic scope" value="Bacteria"/>
</dbReference>